<proteinExistence type="predicted"/>
<dbReference type="PANTHER" id="PTHR14269">
    <property type="entry name" value="CDP-DIACYLGLYCEROL--GLYCEROL-3-PHOSPHATE 3-PHOSPHATIDYLTRANSFERASE-RELATED"/>
    <property type="match status" value="1"/>
</dbReference>
<dbReference type="InterPro" id="IPR036412">
    <property type="entry name" value="HAD-like_sf"/>
</dbReference>
<dbReference type="GO" id="GO:0046474">
    <property type="term" value="P:glycerophospholipid biosynthetic process"/>
    <property type="evidence" value="ECO:0007669"/>
    <property type="project" value="TreeGrafter"/>
</dbReference>
<accession>A0A0M0JFT9</accession>
<evidence type="ECO:0000313" key="2">
    <source>
        <dbReference type="Proteomes" id="UP000037460"/>
    </source>
</evidence>
<sequence>MSSPAKRARTDTEAGEARVAIAFDIDGVFKYGREWSKDGLRALQKVTEAKMPFVFVTNGGGGLTEASYASSMSSKIRAASSLPEKERTDVIIDGSRMVLSYTPWQSLLAPSLAEGAVLIIGDPKEQVLQVAHNYGLKYAVHYSDYAVKHYNINPFRGAREGGHSHTAVATTAVSNAEGAKRTACEGADDRPFEAVLVMCDPYEWYEAVQVGVDVLCSPTPLTVEFDVTVPPMPCHFSNPDVLWKSEHPFPRFGQGAFKIALKALYMERMRFLRIPQETIDERIAAIRQWGKPTDATFRFVEQRLRELAPMPHATTERFYMVGDNPTSDIEGTRRSNIVHKSTCTSWDGVLVRTGVYKSGDETNGATVVVDGIGDAVDWIIEREKGLRAATGGAS</sequence>
<dbReference type="AlphaFoldDB" id="A0A0M0JFT9"/>
<name>A0A0M0JFT9_9EUKA</name>
<dbReference type="NCBIfam" id="TIGR01456">
    <property type="entry name" value="CECR5"/>
    <property type="match status" value="1"/>
</dbReference>
<dbReference type="GO" id="GO:0004812">
    <property type="term" value="F:aminoacyl-tRNA ligase activity"/>
    <property type="evidence" value="ECO:0007669"/>
    <property type="project" value="UniProtKB-KW"/>
</dbReference>
<gene>
    <name evidence="1" type="ORF">Ctob_002409</name>
</gene>
<keyword evidence="1" id="KW-0030">Aminoacyl-tRNA synthetase</keyword>
<dbReference type="PANTHER" id="PTHR14269:SF4">
    <property type="entry name" value="CAT EYE SYNDROME CRITICAL REGION PROTEIN 5"/>
    <property type="match status" value="1"/>
</dbReference>
<dbReference type="InterPro" id="IPR006353">
    <property type="entry name" value="HAD-SF_hydro_IIA_CECR5"/>
</dbReference>
<keyword evidence="2" id="KW-1185">Reference proteome</keyword>
<evidence type="ECO:0000313" key="1">
    <source>
        <dbReference type="EMBL" id="KOO25103.1"/>
    </source>
</evidence>
<dbReference type="InterPro" id="IPR050324">
    <property type="entry name" value="CDP-alcohol_PTase-I"/>
</dbReference>
<reference evidence="2" key="1">
    <citation type="journal article" date="2015" name="PLoS Genet.">
        <title>Genome Sequence and Transcriptome Analyses of Chrysochromulina tobin: Metabolic Tools for Enhanced Algal Fitness in the Prominent Order Prymnesiales (Haptophyceae).</title>
        <authorList>
            <person name="Hovde B.T."/>
            <person name="Deodato C.R."/>
            <person name="Hunsperger H.M."/>
            <person name="Ryken S.A."/>
            <person name="Yost W."/>
            <person name="Jha R.K."/>
            <person name="Patterson J."/>
            <person name="Monnat R.J. Jr."/>
            <person name="Barlow S.B."/>
            <person name="Starkenburg S.R."/>
            <person name="Cattolico R.A."/>
        </authorList>
    </citation>
    <scope>NUCLEOTIDE SEQUENCE</scope>
    <source>
        <strain evidence="2">CCMP291</strain>
    </source>
</reference>
<keyword evidence="1" id="KW-0436">Ligase</keyword>
<dbReference type="Pfam" id="PF13344">
    <property type="entry name" value="Hydrolase_6"/>
    <property type="match status" value="1"/>
</dbReference>
<dbReference type="OrthoDB" id="10251048at2759"/>
<dbReference type="Proteomes" id="UP000037460">
    <property type="component" value="Unassembled WGS sequence"/>
</dbReference>
<comment type="caution">
    <text evidence="1">The sequence shown here is derived from an EMBL/GenBank/DDBJ whole genome shotgun (WGS) entry which is preliminary data.</text>
</comment>
<dbReference type="GO" id="GO:0005739">
    <property type="term" value="C:mitochondrion"/>
    <property type="evidence" value="ECO:0007669"/>
    <property type="project" value="TreeGrafter"/>
</dbReference>
<dbReference type="SUPFAM" id="SSF56784">
    <property type="entry name" value="HAD-like"/>
    <property type="match status" value="1"/>
</dbReference>
<organism evidence="1 2">
    <name type="scientific">Chrysochromulina tobinii</name>
    <dbReference type="NCBI Taxonomy" id="1460289"/>
    <lineage>
        <taxon>Eukaryota</taxon>
        <taxon>Haptista</taxon>
        <taxon>Haptophyta</taxon>
        <taxon>Prymnesiophyceae</taxon>
        <taxon>Prymnesiales</taxon>
        <taxon>Chrysochromulinaceae</taxon>
        <taxon>Chrysochromulina</taxon>
    </lineage>
</organism>
<protein>
    <submittedName>
        <fullName evidence="1">Aspartyl-tRNA synthetase</fullName>
    </submittedName>
</protein>
<dbReference type="Pfam" id="PF13242">
    <property type="entry name" value="Hydrolase_like"/>
    <property type="match status" value="1"/>
</dbReference>
<dbReference type="Gene3D" id="3.40.50.1000">
    <property type="entry name" value="HAD superfamily/HAD-like"/>
    <property type="match status" value="2"/>
</dbReference>
<dbReference type="EMBL" id="JWZX01003019">
    <property type="protein sequence ID" value="KOO25103.1"/>
    <property type="molecule type" value="Genomic_DNA"/>
</dbReference>
<dbReference type="InterPro" id="IPR006357">
    <property type="entry name" value="HAD-SF_hydro_IIA"/>
</dbReference>
<dbReference type="InterPro" id="IPR023214">
    <property type="entry name" value="HAD_sf"/>
</dbReference>